<dbReference type="OrthoDB" id="9790745at2"/>
<dbReference type="EMBL" id="CP031229">
    <property type="protein sequence ID" value="AXH96081.1"/>
    <property type="molecule type" value="Genomic_DNA"/>
</dbReference>
<proteinExistence type="predicted"/>
<sequence length="128" mass="14768">MTSVHTRRVHDHLHGPGEAEGYVVLVDRLWPRGVKKEALPHDLWAKEVAPSNELRQWFHGLSAAEQAERFDQFVERYRAELSGESADALDELVEQLRGKDTVTLLFGLRDVEHNHAKILAQRLRSRLR</sequence>
<evidence type="ECO:0000313" key="1">
    <source>
        <dbReference type="EMBL" id="AXH96081.1"/>
    </source>
</evidence>
<dbReference type="RefSeq" id="WP_114927846.1">
    <property type="nucleotide sequence ID" value="NZ_CP031229.1"/>
</dbReference>
<dbReference type="KEGG" id="orn:DV701_08015"/>
<dbReference type="AlphaFoldDB" id="A0A345NM23"/>
<gene>
    <name evidence="1" type="ORF">DV701_08015</name>
</gene>
<dbReference type="Proteomes" id="UP000253790">
    <property type="component" value="Chromosome"/>
</dbReference>
<keyword evidence="2" id="KW-1185">Reference proteome</keyword>
<evidence type="ECO:0000313" key="2">
    <source>
        <dbReference type="Proteomes" id="UP000253790"/>
    </source>
</evidence>
<reference evidence="1 2" key="1">
    <citation type="submission" date="2018-07" db="EMBL/GenBank/DDBJ databases">
        <title>Complete genome sequencing of Ornithinimicrobium sp. AMA3305.</title>
        <authorList>
            <person name="Bae J.-W."/>
        </authorList>
    </citation>
    <scope>NUCLEOTIDE SEQUENCE [LARGE SCALE GENOMIC DNA]</scope>
    <source>
        <strain evidence="1 2">AMA3305</strain>
    </source>
</reference>
<organism evidence="1 2">
    <name type="scientific">Ornithinimicrobium avium</name>
    <dbReference type="NCBI Taxonomy" id="2283195"/>
    <lineage>
        <taxon>Bacteria</taxon>
        <taxon>Bacillati</taxon>
        <taxon>Actinomycetota</taxon>
        <taxon>Actinomycetes</taxon>
        <taxon>Micrococcales</taxon>
        <taxon>Ornithinimicrobiaceae</taxon>
        <taxon>Ornithinimicrobium</taxon>
    </lineage>
</organism>
<name>A0A345NM23_9MICO</name>
<protein>
    <submittedName>
        <fullName evidence="1">DUF488 family protein</fullName>
    </submittedName>
</protein>
<dbReference type="InterPro" id="IPR052552">
    <property type="entry name" value="YeaO-like"/>
</dbReference>
<dbReference type="Pfam" id="PF22752">
    <property type="entry name" value="DUF488-N3i"/>
    <property type="match status" value="1"/>
</dbReference>
<dbReference type="PANTHER" id="PTHR36849">
    <property type="entry name" value="CYTOPLASMIC PROTEIN-RELATED"/>
    <property type="match status" value="1"/>
</dbReference>
<accession>A0A345NM23</accession>
<dbReference type="PANTHER" id="PTHR36849:SF1">
    <property type="entry name" value="CYTOPLASMIC PROTEIN"/>
    <property type="match status" value="1"/>
</dbReference>